<organism evidence="1 2">
    <name type="scientific">Micromonospora echinofusca</name>
    <dbReference type="NCBI Taxonomy" id="47858"/>
    <lineage>
        <taxon>Bacteria</taxon>
        <taxon>Bacillati</taxon>
        <taxon>Actinomycetota</taxon>
        <taxon>Actinomycetes</taxon>
        <taxon>Micromonosporales</taxon>
        <taxon>Micromonosporaceae</taxon>
        <taxon>Micromonospora</taxon>
    </lineage>
</organism>
<sequence>MARRRTPDAVVAGRRHNGLMPVVEAVVTVPVPPELAFAVSQTTAPVRYRWDPFVREQHFTDGATRPGKGVRTFTRSRHGLAMVSEYVSWAPPSHVGMKMVRGPWFFEMFAGGWRFAPATEPGSTVATWRYNFRCRPAFLRPVAERIGSWLLGRDIRRRIAGYAAGCADPEVLAAARRSLAADD</sequence>
<evidence type="ECO:0000313" key="2">
    <source>
        <dbReference type="Proteomes" id="UP000198251"/>
    </source>
</evidence>
<dbReference type="AlphaFoldDB" id="A0A1C5GHW8"/>
<proteinExistence type="predicted"/>
<dbReference type="Gene3D" id="3.30.530.20">
    <property type="match status" value="1"/>
</dbReference>
<evidence type="ECO:0000313" key="1">
    <source>
        <dbReference type="EMBL" id="SCG19413.1"/>
    </source>
</evidence>
<dbReference type="SUPFAM" id="SSF55961">
    <property type="entry name" value="Bet v1-like"/>
    <property type="match status" value="1"/>
</dbReference>
<reference evidence="1 2" key="1">
    <citation type="submission" date="2016-06" db="EMBL/GenBank/DDBJ databases">
        <authorList>
            <person name="Kjaerup R.B."/>
            <person name="Dalgaard T.S."/>
            <person name="Juul-Madsen H.R."/>
        </authorList>
    </citation>
    <scope>NUCLEOTIDE SEQUENCE [LARGE SCALE GENOMIC DNA]</scope>
    <source>
        <strain evidence="1 2">DSM 43913</strain>
    </source>
</reference>
<dbReference type="InterPro" id="IPR023393">
    <property type="entry name" value="START-like_dom_sf"/>
</dbReference>
<name>A0A1C5GHW8_MICEH</name>
<dbReference type="EMBL" id="LT607733">
    <property type="protein sequence ID" value="SCG19413.1"/>
    <property type="molecule type" value="Genomic_DNA"/>
</dbReference>
<dbReference type="Pfam" id="PF10604">
    <property type="entry name" value="Polyketide_cyc2"/>
    <property type="match status" value="1"/>
</dbReference>
<gene>
    <name evidence="1" type="ORF">GA0070610_5785</name>
</gene>
<accession>A0A1C5GHW8</accession>
<dbReference type="Proteomes" id="UP000198251">
    <property type="component" value="Chromosome I"/>
</dbReference>
<protein>
    <submittedName>
        <fullName evidence="1">Polyketide cyclase / dehydrase and lipid transport</fullName>
    </submittedName>
</protein>
<keyword evidence="2" id="KW-1185">Reference proteome</keyword>
<dbReference type="InterPro" id="IPR019587">
    <property type="entry name" value="Polyketide_cyclase/dehydratase"/>
</dbReference>